<keyword evidence="8" id="KW-0238">DNA-binding</keyword>
<evidence type="ECO:0000256" key="7">
    <source>
        <dbReference type="ARBA" id="ARBA00023029"/>
    </source>
</evidence>
<dbReference type="NCBIfam" id="NF011501">
    <property type="entry name" value="PRK14939.1"/>
    <property type="match status" value="1"/>
</dbReference>
<dbReference type="PANTHER" id="PTHR45866:SF1">
    <property type="entry name" value="DNA GYRASE SUBUNIT B, MITOCHONDRIAL"/>
    <property type="match status" value="1"/>
</dbReference>
<feature type="binding site" evidence="10">
    <location>
        <position position="449"/>
    </location>
    <ligand>
        <name>Mg(2+)</name>
        <dbReference type="ChEBI" id="CHEBI:18420"/>
        <label>1</label>
        <note>catalytic</note>
    </ligand>
</feature>
<dbReference type="InterPro" id="IPR013760">
    <property type="entry name" value="Topo_IIA-like_dom_sf"/>
</dbReference>
<dbReference type="Pfam" id="PF01751">
    <property type="entry name" value="Toprim"/>
    <property type="match status" value="1"/>
</dbReference>
<dbReference type="SUPFAM" id="SSF55874">
    <property type="entry name" value="ATPase domain of HSP90 chaperone/DNA topoisomerase II/histidine kinase"/>
    <property type="match status" value="1"/>
</dbReference>
<evidence type="ECO:0000256" key="11">
    <source>
        <dbReference type="SAM" id="MobiDB-lite"/>
    </source>
</evidence>
<reference evidence="13 14" key="1">
    <citation type="submission" date="2024-08" db="EMBL/GenBank/DDBJ databases">
        <title>Whole-genome sequencing of halo(alkali)philic microorganisms from hypersaline lakes.</title>
        <authorList>
            <person name="Sorokin D.Y."/>
            <person name="Merkel A.Y."/>
            <person name="Messina E."/>
            <person name="Yakimov M."/>
        </authorList>
    </citation>
    <scope>NUCLEOTIDE SEQUENCE [LARGE SCALE GENOMIC DNA]</scope>
    <source>
        <strain evidence="13 14">AB-hyl4</strain>
    </source>
</reference>
<dbReference type="SUPFAM" id="SSF56719">
    <property type="entry name" value="Type II DNA topoisomerase"/>
    <property type="match status" value="1"/>
</dbReference>
<dbReference type="InterPro" id="IPR036890">
    <property type="entry name" value="HATPase_C_sf"/>
</dbReference>
<keyword evidence="3 10" id="KW-0479">Metal-binding</keyword>
<comment type="caution">
    <text evidence="13">The sequence shown here is derived from an EMBL/GenBank/DDBJ whole genome shotgun (WGS) entry which is preliminary data.</text>
</comment>
<feature type="region of interest" description="Disordered" evidence="11">
    <location>
        <begin position="690"/>
        <end position="717"/>
    </location>
</feature>
<dbReference type="InterPro" id="IPR001241">
    <property type="entry name" value="Topo_IIA"/>
</dbReference>
<feature type="site" description="Interaction with DNA" evidence="10">
    <location>
        <position position="477"/>
    </location>
</feature>
<dbReference type="InterPro" id="IPR034160">
    <property type="entry name" value="TOPRIM_GyrB"/>
</dbReference>
<evidence type="ECO:0000256" key="8">
    <source>
        <dbReference type="ARBA" id="ARBA00023125"/>
    </source>
</evidence>
<dbReference type="InterPro" id="IPR002288">
    <property type="entry name" value="DNA_gyrase_B_C"/>
</dbReference>
<feature type="region of interest" description="Disordered" evidence="11">
    <location>
        <begin position="1"/>
        <end position="24"/>
    </location>
</feature>
<keyword evidence="14" id="KW-1185">Reference proteome</keyword>
<comment type="subunit">
    <text evidence="10">Heterotetramer, composed of two GyrA and two GyrB chains. In the heterotetramer, GyrA contains the active site tyrosine that forms a transient covalent intermediate with DNA, while GyrB binds cofactors and catalyzes ATP hydrolysis.</text>
</comment>
<dbReference type="Gene3D" id="3.40.50.670">
    <property type="match status" value="2"/>
</dbReference>
<dbReference type="NCBIfam" id="NF004189">
    <property type="entry name" value="PRK05644.1"/>
    <property type="match status" value="1"/>
</dbReference>
<gene>
    <name evidence="10 13" type="primary">gyrB</name>
    <name evidence="13" type="ORF">ACERK3_14465</name>
</gene>
<proteinExistence type="inferred from homology"/>
<dbReference type="SUPFAM" id="SSF54211">
    <property type="entry name" value="Ribosomal protein S5 domain 2-like"/>
    <property type="match status" value="1"/>
</dbReference>
<feature type="domain" description="Toprim" evidence="12">
    <location>
        <begin position="443"/>
        <end position="558"/>
    </location>
</feature>
<feature type="binding site" evidence="10">
    <location>
        <position position="523"/>
    </location>
    <ligand>
        <name>Mg(2+)</name>
        <dbReference type="ChEBI" id="CHEBI:18420"/>
        <label>2</label>
    </ligand>
</feature>
<dbReference type="EC" id="5.6.2.2" evidence="10"/>
<name>A0ABV4U9K1_9BACT</name>
<feature type="site" description="Interaction with DNA" evidence="10">
    <location>
        <position position="474"/>
    </location>
</feature>
<dbReference type="InterPro" id="IPR018522">
    <property type="entry name" value="TopoIIA_CS"/>
</dbReference>
<evidence type="ECO:0000313" key="14">
    <source>
        <dbReference type="Proteomes" id="UP001575105"/>
    </source>
</evidence>
<dbReference type="EMBL" id="JBGUBD010000009">
    <property type="protein sequence ID" value="MFA9479489.1"/>
    <property type="molecule type" value="Genomic_DNA"/>
</dbReference>
<keyword evidence="10" id="KW-0963">Cytoplasm</keyword>
<feature type="binding site" evidence="10">
    <location>
        <position position="523"/>
    </location>
    <ligand>
        <name>Mg(2+)</name>
        <dbReference type="ChEBI" id="CHEBI:18420"/>
        <label>1</label>
        <note>catalytic</note>
    </ligand>
</feature>
<dbReference type="PRINTS" id="PR00418">
    <property type="entry name" value="TPI2FAMILY"/>
</dbReference>
<dbReference type="InterPro" id="IPR014721">
    <property type="entry name" value="Ribsml_uS5_D2-typ_fold_subgr"/>
</dbReference>
<dbReference type="PROSITE" id="PS00177">
    <property type="entry name" value="TOPOISOMERASE_II"/>
    <property type="match status" value="1"/>
</dbReference>
<keyword evidence="7 10" id="KW-0799">Topoisomerase</keyword>
<dbReference type="InterPro" id="IPR006171">
    <property type="entry name" value="TOPRIM_dom"/>
</dbReference>
<dbReference type="Proteomes" id="UP001575105">
    <property type="component" value="Unassembled WGS sequence"/>
</dbReference>
<evidence type="ECO:0000256" key="9">
    <source>
        <dbReference type="ARBA" id="ARBA00023235"/>
    </source>
</evidence>
<keyword evidence="4 10" id="KW-0547">Nucleotide-binding</keyword>
<dbReference type="CDD" id="cd16928">
    <property type="entry name" value="HATPase_GyrB-like"/>
    <property type="match status" value="1"/>
</dbReference>
<dbReference type="InterPro" id="IPR000565">
    <property type="entry name" value="Topo_IIA_B"/>
</dbReference>
<feature type="compositionally biased region" description="Polar residues" evidence="11">
    <location>
        <begin position="700"/>
        <end position="711"/>
    </location>
</feature>
<dbReference type="Gene3D" id="3.30.230.10">
    <property type="match status" value="1"/>
</dbReference>
<evidence type="ECO:0000256" key="10">
    <source>
        <dbReference type="HAMAP-Rule" id="MF_01898"/>
    </source>
</evidence>
<organism evidence="13 14">
    <name type="scientific">Natronomicrosphaera hydrolytica</name>
    <dbReference type="NCBI Taxonomy" id="3242702"/>
    <lineage>
        <taxon>Bacteria</taxon>
        <taxon>Pseudomonadati</taxon>
        <taxon>Planctomycetota</taxon>
        <taxon>Phycisphaerae</taxon>
        <taxon>Phycisphaerales</taxon>
        <taxon>Phycisphaeraceae</taxon>
        <taxon>Natronomicrosphaera</taxon>
    </lineage>
</organism>
<dbReference type="PRINTS" id="PR01159">
    <property type="entry name" value="DNAGYRASEB"/>
</dbReference>
<dbReference type="GO" id="GO:0003918">
    <property type="term" value="F:DNA topoisomerase type II (double strand cut, ATP-hydrolyzing) activity"/>
    <property type="evidence" value="ECO:0007669"/>
    <property type="project" value="UniProtKB-EC"/>
</dbReference>
<comment type="miscellaneous">
    <text evidence="10">Few gyrases are as efficient as E.coli at forming negative supercoils. Not all organisms have 2 type II topoisomerases; in organisms with a single type II topoisomerase this enzyme also has to decatenate newly replicated chromosomes.</text>
</comment>
<dbReference type="Gene3D" id="3.30.565.10">
    <property type="entry name" value="Histidine kinase-like ATPase, C-terminal domain"/>
    <property type="match status" value="1"/>
</dbReference>
<comment type="subcellular location">
    <subcellularLocation>
        <location evidence="10">Cytoplasm</location>
    </subcellularLocation>
</comment>
<comment type="similarity">
    <text evidence="2 10">Belongs to the type II topoisomerase GyrB family.</text>
</comment>
<dbReference type="Pfam" id="PF02518">
    <property type="entry name" value="HATPase_c"/>
    <property type="match status" value="1"/>
</dbReference>
<dbReference type="PROSITE" id="PS50880">
    <property type="entry name" value="TOPRIM"/>
    <property type="match status" value="1"/>
</dbReference>
<feature type="binding site" evidence="10">
    <location>
        <position position="525"/>
    </location>
    <ligand>
        <name>Mg(2+)</name>
        <dbReference type="ChEBI" id="CHEBI:18420"/>
        <label>2</label>
    </ligand>
</feature>
<dbReference type="NCBIfam" id="TIGR01059">
    <property type="entry name" value="gyrB"/>
    <property type="match status" value="1"/>
</dbReference>
<dbReference type="Pfam" id="PF00204">
    <property type="entry name" value="DNA_gyraseB"/>
    <property type="match status" value="1"/>
</dbReference>
<dbReference type="InterPro" id="IPR013759">
    <property type="entry name" value="Topo_IIA_B_C"/>
</dbReference>
<dbReference type="SMART" id="SM00433">
    <property type="entry name" value="TOP2c"/>
    <property type="match status" value="1"/>
</dbReference>
<dbReference type="Pfam" id="PF00986">
    <property type="entry name" value="DNA_gyraseB_C"/>
    <property type="match status" value="1"/>
</dbReference>
<evidence type="ECO:0000256" key="4">
    <source>
        <dbReference type="ARBA" id="ARBA00022741"/>
    </source>
</evidence>
<dbReference type="CDD" id="cd03366">
    <property type="entry name" value="TOPRIM_TopoIIA_GyrB"/>
    <property type="match status" value="1"/>
</dbReference>
<dbReference type="HAMAP" id="MF_01898">
    <property type="entry name" value="GyrB"/>
    <property type="match status" value="1"/>
</dbReference>
<dbReference type="InterPro" id="IPR020568">
    <property type="entry name" value="Ribosomal_Su5_D2-typ_SF"/>
</dbReference>
<dbReference type="InterPro" id="IPR013506">
    <property type="entry name" value="Topo_IIA_bsu_dom2"/>
</dbReference>
<comment type="cofactor">
    <cofactor evidence="10">
        <name>Mg(2+)</name>
        <dbReference type="ChEBI" id="CHEBI:18420"/>
    </cofactor>
    <cofactor evidence="10">
        <name>Mn(2+)</name>
        <dbReference type="ChEBI" id="CHEBI:29035"/>
    </cofactor>
    <cofactor evidence="10">
        <name>Ca(2+)</name>
        <dbReference type="ChEBI" id="CHEBI:29108"/>
    </cofactor>
    <text evidence="10">Binds two Mg(2+) per subunit. The magnesium ions form salt bridges with both the protein and the DNA. Can also accept other divalent metal cations, such as Mn(2+) or Ca(2+).</text>
</comment>
<evidence type="ECO:0000256" key="6">
    <source>
        <dbReference type="ARBA" id="ARBA00022842"/>
    </source>
</evidence>
<evidence type="ECO:0000256" key="5">
    <source>
        <dbReference type="ARBA" id="ARBA00022840"/>
    </source>
</evidence>
<dbReference type="CDD" id="cd00822">
    <property type="entry name" value="TopoII_Trans_DNA_gyrase"/>
    <property type="match status" value="1"/>
</dbReference>
<evidence type="ECO:0000256" key="2">
    <source>
        <dbReference type="ARBA" id="ARBA00010708"/>
    </source>
</evidence>
<protein>
    <recommendedName>
        <fullName evidence="10">DNA gyrase subunit B</fullName>
        <ecNumber evidence="10">5.6.2.2</ecNumber>
    </recommendedName>
</protein>
<evidence type="ECO:0000259" key="12">
    <source>
        <dbReference type="PROSITE" id="PS50880"/>
    </source>
</evidence>
<dbReference type="InterPro" id="IPR011557">
    <property type="entry name" value="GyrB"/>
</dbReference>
<dbReference type="SMART" id="SM00387">
    <property type="entry name" value="HATPase_c"/>
    <property type="match status" value="1"/>
</dbReference>
<sequence length="868" mass="96200">MEDRPSQDTNTTPQAAPAINADGHNYSESSIKVLEGLDAVRKRPGMYIGDTTARGLHHLVYEIADNAIDEHMANRCNAIAVKLNADGSCSITDDGSGIPVGPYSHSNPNLNGRPTVEIVFTVLHAGGKFDHDAYKTSGGLHGVGASVVNALSEYVEIEIARAGKLYAMSFERGKVSEELHVIGERTKTGTKVTFKPDNEVFPDITFRYDTLVTRFRELAYLNPGLTITLENEATNKTETFHYPEGIAAFVKALSDGKNVIHQDPIYFRVDDEAQGLVVEIALQYNDSYNETLLTFANNINTVEGGTHLSGFKTALTRTLNSYARNTNLLKGDSAPTGDDLREGLVAIVSVKVSDPQFEGQTKTKLGNAEVEGFVNTSVGQRLTAWLEEHPNDAKRVVQKGVMAAQAREAARKARELTRRKGALDAGGLPGKLYDCTSKDIANSEIYLVEGDSAGGSAKAGRDHRTQAILPLKGKILNVEKARLDKILGFEEIRVIIQALNCGIGADDFNPDKLRYGKVIIMTDADVDGSHIRTLLLTFFFRQMPDLIRQNRIFIAQPPLYQIARGKKSEFVLNEKTMKNVLTELGLDQAALIAFREDRTEEQRITGEKLLALFKTLERVNDLVHTLERRGVVFGHLLTLRENDPKGERRFPRIHLAVPHSLEFTEVGGDYFFWSEQDEDAFRAKHGLNEADPELDRVTGESANGQSSNGNATPAPARRTVRHELHEVKPLEQLLARLDEVGLSADDYTIGRKESVTGELEPTRFELHTIDLKGNPHIDAVVNLADFVPMVLDAGKRGMEIKRFKGLGEMDPDQLWDTTMNPENRVLLRVTWDAASEAEKLFSILMGEEVEPRRKYIEEHALDVKNLDV</sequence>
<evidence type="ECO:0000256" key="3">
    <source>
        <dbReference type="ARBA" id="ARBA00022723"/>
    </source>
</evidence>
<evidence type="ECO:0000313" key="13">
    <source>
        <dbReference type="EMBL" id="MFA9479489.1"/>
    </source>
</evidence>
<dbReference type="RefSeq" id="WP_425346410.1">
    <property type="nucleotide sequence ID" value="NZ_JBGUBD010000009.1"/>
</dbReference>
<comment type="catalytic activity">
    <reaction evidence="1 10">
        <text>ATP-dependent breakage, passage and rejoining of double-stranded DNA.</text>
        <dbReference type="EC" id="5.6.2.2"/>
    </reaction>
</comment>
<keyword evidence="6 10" id="KW-0460">Magnesium</keyword>
<comment type="function">
    <text evidence="10">A type II topoisomerase that negatively supercoils closed circular double-stranded (ds) DNA in an ATP-dependent manner to modulate DNA topology and maintain chromosomes in an underwound state. Negative supercoiling favors strand separation, and DNA replication, transcription, recombination and repair, all of which involve strand separation. Also able to catalyze the interconversion of other topological isomers of dsDNA rings, including catenanes and knotted rings. Type II topoisomerases break and join 2 DNA strands simultaneously in an ATP-dependent manner.</text>
</comment>
<keyword evidence="9 10" id="KW-0413">Isomerase</keyword>
<evidence type="ECO:0000256" key="1">
    <source>
        <dbReference type="ARBA" id="ARBA00000185"/>
    </source>
</evidence>
<keyword evidence="5 10" id="KW-0067">ATP-binding</keyword>
<dbReference type="PANTHER" id="PTHR45866">
    <property type="entry name" value="DNA GYRASE/TOPOISOMERASE SUBUNIT B"/>
    <property type="match status" value="1"/>
</dbReference>
<accession>A0ABV4U9K1</accession>
<dbReference type="InterPro" id="IPR003594">
    <property type="entry name" value="HATPase_dom"/>
</dbReference>